<evidence type="ECO:0000313" key="2">
    <source>
        <dbReference type="Proteomes" id="UP000265520"/>
    </source>
</evidence>
<name>A0A392UG34_9FABA</name>
<organism evidence="1 2">
    <name type="scientific">Trifolium medium</name>
    <dbReference type="NCBI Taxonomy" id="97028"/>
    <lineage>
        <taxon>Eukaryota</taxon>
        <taxon>Viridiplantae</taxon>
        <taxon>Streptophyta</taxon>
        <taxon>Embryophyta</taxon>
        <taxon>Tracheophyta</taxon>
        <taxon>Spermatophyta</taxon>
        <taxon>Magnoliopsida</taxon>
        <taxon>eudicotyledons</taxon>
        <taxon>Gunneridae</taxon>
        <taxon>Pentapetalae</taxon>
        <taxon>rosids</taxon>
        <taxon>fabids</taxon>
        <taxon>Fabales</taxon>
        <taxon>Fabaceae</taxon>
        <taxon>Papilionoideae</taxon>
        <taxon>50 kb inversion clade</taxon>
        <taxon>NPAAA clade</taxon>
        <taxon>Hologalegina</taxon>
        <taxon>IRL clade</taxon>
        <taxon>Trifolieae</taxon>
        <taxon>Trifolium</taxon>
    </lineage>
</organism>
<comment type="caution">
    <text evidence="1">The sequence shown here is derived from an EMBL/GenBank/DDBJ whole genome shotgun (WGS) entry which is preliminary data.</text>
</comment>
<accession>A0A392UG34</accession>
<dbReference type="EMBL" id="LXQA010816556">
    <property type="protein sequence ID" value="MCI72372.1"/>
    <property type="molecule type" value="Genomic_DNA"/>
</dbReference>
<sequence>MMFLAWGILLPGGILAA</sequence>
<dbReference type="AlphaFoldDB" id="A0A392UG34"/>
<dbReference type="Proteomes" id="UP000265520">
    <property type="component" value="Unassembled WGS sequence"/>
</dbReference>
<keyword evidence="2" id="KW-1185">Reference proteome</keyword>
<reference evidence="1 2" key="1">
    <citation type="journal article" date="2018" name="Front. Plant Sci.">
        <title>Red Clover (Trifolium pratense) and Zigzag Clover (T. medium) - A Picture of Genomic Similarities and Differences.</title>
        <authorList>
            <person name="Dluhosova J."/>
            <person name="Istvanek J."/>
            <person name="Nedelnik J."/>
            <person name="Repkova J."/>
        </authorList>
    </citation>
    <scope>NUCLEOTIDE SEQUENCE [LARGE SCALE GENOMIC DNA]</scope>
    <source>
        <strain evidence="2">cv. 10/8</strain>
        <tissue evidence="1">Leaf</tissue>
    </source>
</reference>
<protein>
    <submittedName>
        <fullName evidence="1">Uncharacterized protein</fullName>
    </submittedName>
</protein>
<feature type="non-terminal residue" evidence="1">
    <location>
        <position position="17"/>
    </location>
</feature>
<evidence type="ECO:0000313" key="1">
    <source>
        <dbReference type="EMBL" id="MCI72372.1"/>
    </source>
</evidence>
<proteinExistence type="predicted"/>